<name>F0RLQ0_DEIPM</name>
<sequence length="181" mass="19086">MSELASQPLDRHPPNQQPVPLARDHAPLLWAVLGLSAALMLALPWLPGGDKPLPPLPAALLSLSGLALLVFFASLPRRLGYAFTPEGLRVSRFSGTQVWPYASLEVVSVGGELGLKLGGVGVPGYYTGTYGWRGPEAKAVQALASTTRGGVLLRRKGTLHYLTPADPVGFVEVLGEASSKL</sequence>
<dbReference type="HOGENOM" id="CLU_1486747_0_0_0"/>
<feature type="transmembrane region" description="Helical" evidence="1">
    <location>
        <begin position="58"/>
        <end position="75"/>
    </location>
</feature>
<dbReference type="AlphaFoldDB" id="F0RLQ0"/>
<feature type="domain" description="Bacterial Pleckstrin homology" evidence="2">
    <location>
        <begin position="80"/>
        <end position="174"/>
    </location>
</feature>
<evidence type="ECO:0000313" key="3">
    <source>
        <dbReference type="EMBL" id="ADY25889.1"/>
    </source>
</evidence>
<evidence type="ECO:0000313" key="4">
    <source>
        <dbReference type="Proteomes" id="UP000007718"/>
    </source>
</evidence>
<keyword evidence="1" id="KW-0812">Transmembrane</keyword>
<dbReference type="Pfam" id="PF10882">
    <property type="entry name" value="bPH_5"/>
    <property type="match status" value="1"/>
</dbReference>
<dbReference type="OrthoDB" id="68595at2"/>
<evidence type="ECO:0000256" key="1">
    <source>
        <dbReference type="SAM" id="Phobius"/>
    </source>
</evidence>
<proteinExistence type="predicted"/>
<keyword evidence="4" id="KW-1185">Reference proteome</keyword>
<keyword evidence="1" id="KW-0472">Membrane</keyword>
<dbReference type="STRING" id="693977.Deipr_0729"/>
<evidence type="ECO:0000259" key="2">
    <source>
        <dbReference type="Pfam" id="PF10882"/>
    </source>
</evidence>
<dbReference type="KEGG" id="dpt:Deipr_0729"/>
<dbReference type="EMBL" id="CP002536">
    <property type="protein sequence ID" value="ADY25889.1"/>
    <property type="molecule type" value="Genomic_DNA"/>
</dbReference>
<reference evidence="4" key="1">
    <citation type="submission" date="2011-02" db="EMBL/GenBank/DDBJ databases">
        <title>The complete sequence of chromosome of Deinococcus proteolyticus DSM 20540.</title>
        <authorList>
            <consortium name="US DOE Joint Genome Institute (JGI-PGF)"/>
            <person name="Lucas S."/>
            <person name="Copeland A."/>
            <person name="Lapidus A."/>
            <person name="Bruce D."/>
            <person name="Goodwin L."/>
            <person name="Pitluck S."/>
            <person name="Kyrpides N."/>
            <person name="Mavromatis K."/>
            <person name="Pagani I."/>
            <person name="Ivanova N."/>
            <person name="Ovchinnikova G."/>
            <person name="Zeytun A."/>
            <person name="Detter J.C."/>
            <person name="Han C."/>
            <person name="Land M."/>
            <person name="Hauser L."/>
            <person name="Markowitz V."/>
            <person name="Cheng J.-F."/>
            <person name="Hugenholtz P."/>
            <person name="Woyke T."/>
            <person name="Wu D."/>
            <person name="Pukall R."/>
            <person name="Steenblock K."/>
            <person name="Brambilla E."/>
            <person name="Klenk H.-P."/>
            <person name="Eisen J.A."/>
        </authorList>
    </citation>
    <scope>NUCLEOTIDE SEQUENCE [LARGE SCALE GENOMIC DNA]</scope>
    <source>
        <strain evidence="4">ATCC 35074 / DSM 20540 / JCM 6276 / NBRC 101906 / NCIMB 13154 / VKM Ac-1939 / CCM 2703 / MRP</strain>
    </source>
</reference>
<dbReference type="InterPro" id="IPR027783">
    <property type="entry name" value="Bacterial_PH-related"/>
</dbReference>
<accession>F0RLQ0</accession>
<feature type="transmembrane region" description="Helical" evidence="1">
    <location>
        <begin position="28"/>
        <end position="46"/>
    </location>
</feature>
<gene>
    <name evidence="3" type="ordered locus">Deipr_0729</name>
</gene>
<keyword evidence="1" id="KW-1133">Transmembrane helix</keyword>
<reference evidence="3 4" key="2">
    <citation type="journal article" date="2012" name="Stand. Genomic Sci.">
        <title>Complete genome sequence of the orange-red pigmented, radioresistant Deinococcus proteolyticus type strain (MRP(T)).</title>
        <authorList>
            <person name="Copeland A."/>
            <person name="Zeytun A."/>
            <person name="Yassawong M."/>
            <person name="Nolan M."/>
            <person name="Lucas S."/>
            <person name="Hammon N."/>
            <person name="Deshpande S."/>
            <person name="Cheng J.F."/>
            <person name="Han C."/>
            <person name="Tapia R."/>
            <person name="Goodwin L.A."/>
            <person name="Pitluck S."/>
            <person name="Mavromatis K."/>
            <person name="Liolios K."/>
            <person name="Pagani I."/>
            <person name="Ivanova N."/>
            <person name="Mikhailova N."/>
            <person name="Pati A."/>
            <person name="Chen A."/>
            <person name="Palaniappan K."/>
            <person name="Land M."/>
            <person name="Hauser L."/>
            <person name="Jeffries C.D."/>
            <person name="Brambilla E.M."/>
            <person name="Rohde M."/>
            <person name="Sikorski J."/>
            <person name="Pukall R."/>
            <person name="Goker M."/>
            <person name="Detter J.C."/>
            <person name="Woyke T."/>
            <person name="Bristow J."/>
            <person name="Eisen J.A."/>
            <person name="Markowitz V."/>
            <person name="Hugenholtz P."/>
            <person name="Kyrpides N.C."/>
            <person name="Klenk H.P."/>
            <person name="Lapidus A."/>
        </authorList>
    </citation>
    <scope>NUCLEOTIDE SEQUENCE [LARGE SCALE GENOMIC DNA]</scope>
    <source>
        <strain evidence="4">ATCC 35074 / DSM 20540 / JCM 6276 / NBRC 101906 / NCIMB 13154 / VKM Ac-1939 / CCM 2703 / MRP</strain>
    </source>
</reference>
<dbReference type="Proteomes" id="UP000007718">
    <property type="component" value="Chromosome"/>
</dbReference>
<protein>
    <recommendedName>
        <fullName evidence="2">Bacterial Pleckstrin homology domain-containing protein</fullName>
    </recommendedName>
</protein>
<organism evidence="3 4">
    <name type="scientific">Deinococcus proteolyticus (strain ATCC 35074 / DSM 20540 / JCM 6276 / NBRC 101906 / NCIMB 13154 / VKM Ac-1939 / CCM 2703 / MRP)</name>
    <dbReference type="NCBI Taxonomy" id="693977"/>
    <lineage>
        <taxon>Bacteria</taxon>
        <taxon>Thermotogati</taxon>
        <taxon>Deinococcota</taxon>
        <taxon>Deinococci</taxon>
        <taxon>Deinococcales</taxon>
        <taxon>Deinococcaceae</taxon>
        <taxon>Deinococcus</taxon>
    </lineage>
</organism>
<dbReference type="RefSeq" id="WP_013614498.1">
    <property type="nucleotide sequence ID" value="NC_015161.1"/>
</dbReference>